<name>A0ABD3MS89_9STRA</name>
<reference evidence="3 4" key="1">
    <citation type="submission" date="2024-10" db="EMBL/GenBank/DDBJ databases">
        <title>Updated reference genomes for cyclostephanoid diatoms.</title>
        <authorList>
            <person name="Roberts W.R."/>
            <person name="Alverson A.J."/>
        </authorList>
    </citation>
    <scope>NUCLEOTIDE SEQUENCE [LARGE SCALE GENOMIC DNA]</scope>
    <source>
        <strain evidence="3 4">AJA276-08</strain>
    </source>
</reference>
<keyword evidence="4" id="KW-1185">Reference proteome</keyword>
<dbReference type="AlphaFoldDB" id="A0ABD3MS89"/>
<sequence length="171" mass="18688">MAQKKKVTQHDPLVRAESQAALEKGRKARDRLKAAQQYKAKEVRLPPPSPPPSASLYPTSCQNSAPVKQPSAMAPAAATVGYTGPTIQLTLQYSHPKTNKNSKSNVKIKMDQPLQHLIDAFNSQQQQLNGGGSILRITNVTFDGEKMNMTKTPSCYDMEDSDLVDVLVVQA</sequence>
<dbReference type="EMBL" id="JALLAZ020001720">
    <property type="protein sequence ID" value="KAL3766825.1"/>
    <property type="molecule type" value="Genomic_DNA"/>
</dbReference>
<dbReference type="InterPro" id="IPR022617">
    <property type="entry name" value="Rad60/SUMO-like_dom"/>
</dbReference>
<evidence type="ECO:0000313" key="3">
    <source>
        <dbReference type="EMBL" id="KAL3766825.1"/>
    </source>
</evidence>
<feature type="region of interest" description="Disordered" evidence="1">
    <location>
        <begin position="1"/>
        <end position="66"/>
    </location>
</feature>
<evidence type="ECO:0000313" key="4">
    <source>
        <dbReference type="Proteomes" id="UP001530315"/>
    </source>
</evidence>
<evidence type="ECO:0000259" key="2">
    <source>
        <dbReference type="Pfam" id="PF11976"/>
    </source>
</evidence>
<dbReference type="InterPro" id="IPR029071">
    <property type="entry name" value="Ubiquitin-like_domsf"/>
</dbReference>
<dbReference type="Pfam" id="PF11976">
    <property type="entry name" value="Rad60-SLD"/>
    <property type="match status" value="1"/>
</dbReference>
<organism evidence="3 4">
    <name type="scientific">Stephanodiscus triporus</name>
    <dbReference type="NCBI Taxonomy" id="2934178"/>
    <lineage>
        <taxon>Eukaryota</taxon>
        <taxon>Sar</taxon>
        <taxon>Stramenopiles</taxon>
        <taxon>Ochrophyta</taxon>
        <taxon>Bacillariophyta</taxon>
        <taxon>Coscinodiscophyceae</taxon>
        <taxon>Thalassiosirophycidae</taxon>
        <taxon>Stephanodiscales</taxon>
        <taxon>Stephanodiscaceae</taxon>
        <taxon>Stephanodiscus</taxon>
    </lineage>
</organism>
<dbReference type="Proteomes" id="UP001530315">
    <property type="component" value="Unassembled WGS sequence"/>
</dbReference>
<proteinExistence type="predicted"/>
<dbReference type="SUPFAM" id="SSF54236">
    <property type="entry name" value="Ubiquitin-like"/>
    <property type="match status" value="1"/>
</dbReference>
<feature type="domain" description="Rad60/SUMO-like" evidence="2">
    <location>
        <begin position="97"/>
        <end position="168"/>
    </location>
</feature>
<protein>
    <recommendedName>
        <fullName evidence="2">Rad60/SUMO-like domain-containing protein</fullName>
    </recommendedName>
</protein>
<comment type="caution">
    <text evidence="3">The sequence shown here is derived from an EMBL/GenBank/DDBJ whole genome shotgun (WGS) entry which is preliminary data.</text>
</comment>
<evidence type="ECO:0000256" key="1">
    <source>
        <dbReference type="SAM" id="MobiDB-lite"/>
    </source>
</evidence>
<accession>A0ABD3MS89</accession>
<gene>
    <name evidence="3" type="ORF">ACHAW5_009717</name>
</gene>
<dbReference type="Gene3D" id="3.10.20.90">
    <property type="entry name" value="Phosphatidylinositol 3-kinase Catalytic Subunit, Chain A, domain 1"/>
    <property type="match status" value="1"/>
</dbReference>